<organism evidence="2 3">
    <name type="scientific">Nocardia thailandica</name>
    <dbReference type="NCBI Taxonomy" id="257275"/>
    <lineage>
        <taxon>Bacteria</taxon>
        <taxon>Bacillati</taxon>
        <taxon>Actinomycetota</taxon>
        <taxon>Actinomycetes</taxon>
        <taxon>Mycobacteriales</taxon>
        <taxon>Nocardiaceae</taxon>
        <taxon>Nocardia</taxon>
    </lineage>
</organism>
<evidence type="ECO:0000313" key="2">
    <source>
        <dbReference type="EMBL" id="MFF0541890.1"/>
    </source>
</evidence>
<proteinExistence type="predicted"/>
<accession>A0ABW6PHU2</accession>
<dbReference type="EMBL" id="JBIAMX010000001">
    <property type="protein sequence ID" value="MFF0541890.1"/>
    <property type="molecule type" value="Genomic_DNA"/>
</dbReference>
<comment type="caution">
    <text evidence="2">The sequence shown here is derived from an EMBL/GenBank/DDBJ whole genome shotgun (WGS) entry which is preliminary data.</text>
</comment>
<feature type="region of interest" description="Disordered" evidence="1">
    <location>
        <begin position="61"/>
        <end position="80"/>
    </location>
</feature>
<gene>
    <name evidence="2" type="ORF">ACFYTF_03545</name>
</gene>
<reference evidence="2 3" key="1">
    <citation type="submission" date="2024-10" db="EMBL/GenBank/DDBJ databases">
        <title>The Natural Products Discovery Center: Release of the First 8490 Sequenced Strains for Exploring Actinobacteria Biosynthetic Diversity.</title>
        <authorList>
            <person name="Kalkreuter E."/>
            <person name="Kautsar S.A."/>
            <person name="Yang D."/>
            <person name="Bader C.D."/>
            <person name="Teijaro C.N."/>
            <person name="Fluegel L."/>
            <person name="Davis C.M."/>
            <person name="Simpson J.R."/>
            <person name="Lauterbach L."/>
            <person name="Steele A.D."/>
            <person name="Gui C."/>
            <person name="Meng S."/>
            <person name="Li G."/>
            <person name="Viehrig K."/>
            <person name="Ye F."/>
            <person name="Su P."/>
            <person name="Kiefer A.F."/>
            <person name="Nichols A."/>
            <person name="Cepeda A.J."/>
            <person name="Yan W."/>
            <person name="Fan B."/>
            <person name="Jiang Y."/>
            <person name="Adhikari A."/>
            <person name="Zheng C.-J."/>
            <person name="Schuster L."/>
            <person name="Cowan T.M."/>
            <person name="Smanski M.J."/>
            <person name="Chevrette M.G."/>
            <person name="De Carvalho L.P.S."/>
            <person name="Shen B."/>
        </authorList>
    </citation>
    <scope>NUCLEOTIDE SEQUENCE [LARGE SCALE GENOMIC DNA]</scope>
    <source>
        <strain evidence="2 3">NPDC004045</strain>
    </source>
</reference>
<protein>
    <recommendedName>
        <fullName evidence="4">DUF3558 domain-containing protein</fullName>
    </recommendedName>
</protein>
<dbReference type="RefSeq" id="WP_387698930.1">
    <property type="nucleotide sequence ID" value="NZ_JBIAMX010000001.1"/>
</dbReference>
<dbReference type="PROSITE" id="PS51257">
    <property type="entry name" value="PROKAR_LIPOPROTEIN"/>
    <property type="match status" value="1"/>
</dbReference>
<evidence type="ECO:0000313" key="3">
    <source>
        <dbReference type="Proteomes" id="UP001601444"/>
    </source>
</evidence>
<evidence type="ECO:0000256" key="1">
    <source>
        <dbReference type="SAM" id="MobiDB-lite"/>
    </source>
</evidence>
<dbReference type="Proteomes" id="UP001601444">
    <property type="component" value="Unassembled WGS sequence"/>
</dbReference>
<sequence length="185" mass="19617">MRPIKPLIAAVVIAPLLMSCSGEHQHVDHETTASPTPPETFAANDVCLVLSADEVGRAVGATGLPATPTDRRPGSESCSWGGDSVGYISVSWWSDPPPQTRSTDQRSIELSQRVGLPSTLSGWDGRSCRVSATVGGDRSIGIHIIPADTMLNERPPVGIDDVCGRNLDLIANTFPELAAISELHR</sequence>
<keyword evidence="3" id="KW-1185">Reference proteome</keyword>
<name>A0ABW6PHU2_9NOCA</name>
<evidence type="ECO:0008006" key="4">
    <source>
        <dbReference type="Google" id="ProtNLM"/>
    </source>
</evidence>